<reference evidence="3" key="2">
    <citation type="journal article" date="2021" name="PeerJ">
        <title>Extensive microbial diversity within the chicken gut microbiome revealed by metagenomics and culture.</title>
        <authorList>
            <person name="Gilroy R."/>
            <person name="Ravi A."/>
            <person name="Getino M."/>
            <person name="Pursley I."/>
            <person name="Horton D.L."/>
            <person name="Alikhan N.F."/>
            <person name="Baker D."/>
            <person name="Gharbi K."/>
            <person name="Hall N."/>
            <person name="Watson M."/>
            <person name="Adriaenssens E.M."/>
            <person name="Foster-Nyarko E."/>
            <person name="Jarju S."/>
            <person name="Secka A."/>
            <person name="Antonio M."/>
            <person name="Oren A."/>
            <person name="Chaudhuri R.R."/>
            <person name="La Ragione R."/>
            <person name="Hildebrand F."/>
            <person name="Pallen M.J."/>
        </authorList>
    </citation>
    <scope>NUCLEOTIDE SEQUENCE</scope>
    <source>
        <strain evidence="3">ChiW3-316</strain>
    </source>
</reference>
<dbReference type="AlphaFoldDB" id="A0A9D1M5R7"/>
<protein>
    <submittedName>
        <fullName evidence="3">Helix-turn-helix transcriptional regulator</fullName>
    </submittedName>
</protein>
<dbReference type="PROSITE" id="PS50943">
    <property type="entry name" value="HTH_CROC1"/>
    <property type="match status" value="1"/>
</dbReference>
<dbReference type="InterPro" id="IPR001387">
    <property type="entry name" value="Cro/C1-type_HTH"/>
</dbReference>
<evidence type="ECO:0000256" key="1">
    <source>
        <dbReference type="ARBA" id="ARBA00023125"/>
    </source>
</evidence>
<keyword evidence="1" id="KW-0238">DNA-binding</keyword>
<dbReference type="GO" id="GO:0003677">
    <property type="term" value="F:DNA binding"/>
    <property type="evidence" value="ECO:0007669"/>
    <property type="project" value="UniProtKB-KW"/>
</dbReference>
<name>A0A9D1M5R7_9PROT</name>
<dbReference type="Gene3D" id="1.10.260.40">
    <property type="entry name" value="lambda repressor-like DNA-binding domains"/>
    <property type="match status" value="1"/>
</dbReference>
<dbReference type="InterPro" id="IPR010982">
    <property type="entry name" value="Lambda_DNA-bd_dom_sf"/>
</dbReference>
<dbReference type="Pfam" id="PF01381">
    <property type="entry name" value="HTH_3"/>
    <property type="match status" value="1"/>
</dbReference>
<dbReference type="Proteomes" id="UP000824107">
    <property type="component" value="Unassembled WGS sequence"/>
</dbReference>
<dbReference type="CDD" id="cd00093">
    <property type="entry name" value="HTH_XRE"/>
    <property type="match status" value="1"/>
</dbReference>
<dbReference type="PANTHER" id="PTHR46558:SF4">
    <property type="entry name" value="DNA-BIDING PHAGE PROTEIN"/>
    <property type="match status" value="1"/>
</dbReference>
<organism evidence="3 4">
    <name type="scientific">Candidatus Scatocola faecipullorum</name>
    <dbReference type="NCBI Taxonomy" id="2840917"/>
    <lineage>
        <taxon>Bacteria</taxon>
        <taxon>Pseudomonadati</taxon>
        <taxon>Pseudomonadota</taxon>
        <taxon>Alphaproteobacteria</taxon>
        <taxon>Rhodospirillales</taxon>
        <taxon>Rhodospirillaceae</taxon>
        <taxon>Rhodospirillaceae incertae sedis</taxon>
        <taxon>Candidatus Scatocola</taxon>
    </lineage>
</organism>
<dbReference type="SUPFAM" id="SSF47413">
    <property type="entry name" value="lambda repressor-like DNA-binding domains"/>
    <property type="match status" value="1"/>
</dbReference>
<dbReference type="PANTHER" id="PTHR46558">
    <property type="entry name" value="TRACRIPTIONAL REGULATORY PROTEIN-RELATED-RELATED"/>
    <property type="match status" value="1"/>
</dbReference>
<gene>
    <name evidence="3" type="ORF">IAD20_08300</name>
</gene>
<proteinExistence type="predicted"/>
<evidence type="ECO:0000313" key="3">
    <source>
        <dbReference type="EMBL" id="HIU54062.1"/>
    </source>
</evidence>
<comment type="caution">
    <text evidence="3">The sequence shown here is derived from an EMBL/GenBank/DDBJ whole genome shotgun (WGS) entry which is preliminary data.</text>
</comment>
<dbReference type="SMART" id="SM00530">
    <property type="entry name" value="HTH_XRE"/>
    <property type="match status" value="1"/>
</dbReference>
<dbReference type="EMBL" id="DVNC01000057">
    <property type="protein sequence ID" value="HIU54062.1"/>
    <property type="molecule type" value="Genomic_DNA"/>
</dbReference>
<evidence type="ECO:0000259" key="2">
    <source>
        <dbReference type="PROSITE" id="PS50943"/>
    </source>
</evidence>
<evidence type="ECO:0000313" key="4">
    <source>
        <dbReference type="Proteomes" id="UP000824107"/>
    </source>
</evidence>
<reference evidence="3" key="1">
    <citation type="submission" date="2020-10" db="EMBL/GenBank/DDBJ databases">
        <authorList>
            <person name="Gilroy R."/>
        </authorList>
    </citation>
    <scope>NUCLEOTIDE SEQUENCE</scope>
    <source>
        <strain evidence="3">ChiW3-316</strain>
    </source>
</reference>
<sequence length="108" mass="12330">MSETDKSLGKKLRQLREGRGLSQEKLAREIGVVFQQIQKYEAGINRISCSRLLKILDVLDISIIDFFAGIKVSDHLIISEEECQLFNAYRQKNPQTRRAILTLLGNPN</sequence>
<feature type="domain" description="HTH cro/C1-type" evidence="2">
    <location>
        <begin position="12"/>
        <end position="66"/>
    </location>
</feature>
<accession>A0A9D1M5R7</accession>